<dbReference type="Pfam" id="PF00892">
    <property type="entry name" value="EamA"/>
    <property type="match status" value="2"/>
</dbReference>
<evidence type="ECO:0000313" key="4">
    <source>
        <dbReference type="Proteomes" id="UP001060414"/>
    </source>
</evidence>
<keyword evidence="4" id="KW-1185">Reference proteome</keyword>
<evidence type="ECO:0000259" key="2">
    <source>
        <dbReference type="Pfam" id="PF00892"/>
    </source>
</evidence>
<dbReference type="InterPro" id="IPR000620">
    <property type="entry name" value="EamA_dom"/>
</dbReference>
<dbReference type="SUPFAM" id="SSF103481">
    <property type="entry name" value="Multidrug resistance efflux transporter EmrE"/>
    <property type="match status" value="2"/>
</dbReference>
<feature type="domain" description="EamA" evidence="2">
    <location>
        <begin position="155"/>
        <end position="287"/>
    </location>
</feature>
<feature type="transmembrane region" description="Helical" evidence="1">
    <location>
        <begin position="271"/>
        <end position="288"/>
    </location>
</feature>
<feature type="domain" description="EamA" evidence="2">
    <location>
        <begin position="2"/>
        <end position="135"/>
    </location>
</feature>
<dbReference type="Gene3D" id="1.10.3730.20">
    <property type="match status" value="2"/>
</dbReference>
<dbReference type="RefSeq" id="WP_260748575.1">
    <property type="nucleotide sequence ID" value="NZ_CP092109.1"/>
</dbReference>
<feature type="transmembrane region" description="Helical" evidence="1">
    <location>
        <begin position="31"/>
        <end position="50"/>
    </location>
</feature>
<feature type="transmembrane region" description="Helical" evidence="1">
    <location>
        <begin position="93"/>
        <end position="113"/>
    </location>
</feature>
<feature type="transmembrane region" description="Helical" evidence="1">
    <location>
        <begin position="119"/>
        <end position="137"/>
    </location>
</feature>
<keyword evidence="1" id="KW-1133">Transmembrane helix</keyword>
<dbReference type="Proteomes" id="UP001060414">
    <property type="component" value="Chromosome"/>
</dbReference>
<feature type="transmembrane region" description="Helical" evidence="1">
    <location>
        <begin position="62"/>
        <end position="81"/>
    </location>
</feature>
<feature type="transmembrane region" description="Helical" evidence="1">
    <location>
        <begin position="182"/>
        <end position="202"/>
    </location>
</feature>
<evidence type="ECO:0000313" key="3">
    <source>
        <dbReference type="EMBL" id="UWZ80218.1"/>
    </source>
</evidence>
<keyword evidence="1" id="KW-0472">Membrane</keyword>
<protein>
    <submittedName>
        <fullName evidence="3">EamA family transporter</fullName>
    </submittedName>
</protein>
<organism evidence="3 4">
    <name type="scientific">Geoalkalibacter halelectricus</name>
    <dbReference type="NCBI Taxonomy" id="2847045"/>
    <lineage>
        <taxon>Bacteria</taxon>
        <taxon>Pseudomonadati</taxon>
        <taxon>Thermodesulfobacteriota</taxon>
        <taxon>Desulfuromonadia</taxon>
        <taxon>Desulfuromonadales</taxon>
        <taxon>Geoalkalibacteraceae</taxon>
        <taxon>Geoalkalibacter</taxon>
    </lineage>
</organism>
<feature type="transmembrane region" description="Helical" evidence="1">
    <location>
        <begin position="242"/>
        <end position="264"/>
    </location>
</feature>
<gene>
    <name evidence="3" type="ORF">L9S41_02185</name>
</gene>
<proteinExistence type="predicted"/>
<keyword evidence="1" id="KW-0812">Transmembrane</keyword>
<accession>A0ABY5ZM95</accession>
<dbReference type="PANTHER" id="PTHR22911:SF137">
    <property type="entry name" value="SOLUTE CARRIER FAMILY 35 MEMBER G2-RELATED"/>
    <property type="match status" value="1"/>
</dbReference>
<dbReference type="InterPro" id="IPR037185">
    <property type="entry name" value="EmrE-like"/>
</dbReference>
<dbReference type="EMBL" id="CP092109">
    <property type="protein sequence ID" value="UWZ80218.1"/>
    <property type="molecule type" value="Genomic_DNA"/>
</dbReference>
<evidence type="ECO:0000256" key="1">
    <source>
        <dbReference type="SAM" id="Phobius"/>
    </source>
</evidence>
<name>A0ABY5ZM95_9BACT</name>
<dbReference type="PANTHER" id="PTHR22911">
    <property type="entry name" value="ACYL-MALONYL CONDENSING ENZYME-RELATED"/>
    <property type="match status" value="1"/>
</dbReference>
<feature type="transmembrane region" description="Helical" evidence="1">
    <location>
        <begin position="214"/>
        <end position="236"/>
    </location>
</feature>
<reference evidence="3" key="1">
    <citation type="journal article" date="2022" name="Environ. Microbiol.">
        <title>Geoalkalibacter halelectricus SAP #1 sp. nov. possessing extracellular electron transfer and mineral#reducing capabilities from a haloalkaline environment.</title>
        <authorList>
            <person name="Yadav S."/>
            <person name="Singh R."/>
            <person name="Sundharam S.S."/>
            <person name="Chaudhary S."/>
            <person name="Krishnamurthi S."/>
            <person name="Patil S.A."/>
        </authorList>
    </citation>
    <scope>NUCLEOTIDE SEQUENCE</scope>
    <source>
        <strain evidence="3">SAP-1</strain>
    </source>
</reference>
<sequence length="289" mass="31079">MWLPLALLTALFESGKDIFGKKGLLAGADPYVMAWAWRLLALPFLLPLLLLPQALPEQLGPAFWPALLAGSVLNILAAILYMKAISQSDLSLCVPLVTFTPLFLLLTSPLLLAEVPSPGGILGVVLIVSGAYLLNLSRLSSGWREPIRALFHAPGARLMLGVALIWSLTANIDKIGLQNSSPLLWAAAINAAIALGMLPLVAMRRRQVEARYCLPWRWLVLVGLCGGLTTLCQMLAISLTQVPYVIAVKRLSILFTALAGLLLLREQGLRERLAGTLVMLAGVILLALA</sequence>
<feature type="transmembrane region" description="Helical" evidence="1">
    <location>
        <begin position="149"/>
        <end position="170"/>
    </location>
</feature>